<proteinExistence type="predicted"/>
<name>A0AAE1D617_9GAST</name>
<evidence type="ECO:0000313" key="2">
    <source>
        <dbReference type="Proteomes" id="UP001283361"/>
    </source>
</evidence>
<evidence type="ECO:0000313" key="1">
    <source>
        <dbReference type="EMBL" id="KAK3758627.1"/>
    </source>
</evidence>
<dbReference type="EMBL" id="JAWDGP010005256">
    <property type="protein sequence ID" value="KAK3758627.1"/>
    <property type="molecule type" value="Genomic_DNA"/>
</dbReference>
<organism evidence="1 2">
    <name type="scientific">Elysia crispata</name>
    <name type="common">lettuce slug</name>
    <dbReference type="NCBI Taxonomy" id="231223"/>
    <lineage>
        <taxon>Eukaryota</taxon>
        <taxon>Metazoa</taxon>
        <taxon>Spiralia</taxon>
        <taxon>Lophotrochozoa</taxon>
        <taxon>Mollusca</taxon>
        <taxon>Gastropoda</taxon>
        <taxon>Heterobranchia</taxon>
        <taxon>Euthyneura</taxon>
        <taxon>Panpulmonata</taxon>
        <taxon>Sacoglossa</taxon>
        <taxon>Placobranchoidea</taxon>
        <taxon>Plakobranchidae</taxon>
        <taxon>Elysia</taxon>
    </lineage>
</organism>
<comment type="caution">
    <text evidence="1">The sequence shown here is derived from an EMBL/GenBank/DDBJ whole genome shotgun (WGS) entry which is preliminary data.</text>
</comment>
<reference evidence="1" key="1">
    <citation type="journal article" date="2023" name="G3 (Bethesda)">
        <title>A reference genome for the long-term kleptoplast-retaining sea slug Elysia crispata morphotype clarki.</title>
        <authorList>
            <person name="Eastman K.E."/>
            <person name="Pendleton A.L."/>
            <person name="Shaikh M.A."/>
            <person name="Suttiyut T."/>
            <person name="Ogas R."/>
            <person name="Tomko P."/>
            <person name="Gavelis G."/>
            <person name="Widhalm J.R."/>
            <person name="Wisecaver J.H."/>
        </authorList>
    </citation>
    <scope>NUCLEOTIDE SEQUENCE</scope>
    <source>
        <strain evidence="1">ECLA1</strain>
    </source>
</reference>
<dbReference type="Proteomes" id="UP001283361">
    <property type="component" value="Unassembled WGS sequence"/>
</dbReference>
<accession>A0AAE1D617</accession>
<gene>
    <name evidence="1" type="ORF">RRG08_019537</name>
</gene>
<dbReference type="AlphaFoldDB" id="A0AAE1D617"/>
<sequence length="85" mass="9442">MGYLHRNKEKVEVKKNRTVFKIHQSSNTSRALDVYGLVDFTLEMATHCLTGLSISQSHRADGETVEQPVKGLCGTFASVLSHSHL</sequence>
<protein>
    <submittedName>
        <fullName evidence="1">Uncharacterized protein</fullName>
    </submittedName>
</protein>
<keyword evidence="2" id="KW-1185">Reference proteome</keyword>